<accession>A0A8K0NUD4</accession>
<evidence type="ECO:0008006" key="4">
    <source>
        <dbReference type="Google" id="ProtNLM"/>
    </source>
</evidence>
<dbReference type="AlphaFoldDB" id="A0A8K0NUD4"/>
<dbReference type="InterPro" id="IPR007720">
    <property type="entry name" value="PigQ/GPI1"/>
</dbReference>
<dbReference type="GO" id="GO:0006506">
    <property type="term" value="P:GPI anchor biosynthetic process"/>
    <property type="evidence" value="ECO:0007669"/>
    <property type="project" value="InterPro"/>
</dbReference>
<name>A0A8K0NUD4_9TREE</name>
<gene>
    <name evidence="2" type="ORF">FFLO_02006</name>
</gene>
<reference evidence="2" key="1">
    <citation type="submission" date="2020-04" db="EMBL/GenBank/DDBJ databases">
        <title>Analysis of mating type loci in Filobasidium floriforme.</title>
        <authorList>
            <person name="Nowrousian M."/>
        </authorList>
    </citation>
    <scope>NUCLEOTIDE SEQUENCE</scope>
    <source>
        <strain evidence="2">CBS 6242</strain>
    </source>
</reference>
<protein>
    <recommendedName>
        <fullName evidence="4">Gpi1-domain-containing protein</fullName>
    </recommendedName>
</protein>
<sequence length="539" mass="60952">MQTIFWPNDIKITVGHVLGLRISSSAHCVVDINPVSEGRNDTLQHSAYQTRKKLLIGRIDATDGTLGSSTITLFGEDGTESTLTSCSYILFTPPNPNRLRFLTLEAISVAPKKLLEQHQVAQLRTISQLDSADFDKKCLPADVEATLETAVQAINQCFQLRRQYRTGIKIISHDQTTDSSPDFVHPATTGWETLALLLQISAIARQLHLRCTQLRDAPAEWRRLKMDLYSEGSLRQVSIRYVQFCNTIWLIINDLIFGWTIVRILDSYRFSLIEPVASFQKRWLVEVIQATLRWLDDWPVGLKLNTPLSAILCSTFGQMADIWDSIWTSSSSLVPRAILLLSLGSYLGGSMFLSVMQDLIGLSTLHLTVISWIMRQIYRWEVSAMYSLWNLFRGKRWNTLRHRVDSYDYEIDQLFLGTLLFTVTIFLLPTIFTYYAFFSLVQIALLACTFSIETALAFINSFPLFALMLRIKEPSRLPGGVSLELKRDRKGCRLGPHLELKNVPLSLGAIFSGFGASWTDLSAQYSPARLLLGVIRGVL</sequence>
<proteinExistence type="predicted"/>
<dbReference type="PANTHER" id="PTHR21329:SF3">
    <property type="entry name" value="PHOSPHATIDYLINOSITOL N-ACETYLGLUCOSAMINYLTRANSFERASE SUBUNIT Q"/>
    <property type="match status" value="1"/>
</dbReference>
<dbReference type="PANTHER" id="PTHR21329">
    <property type="entry name" value="PHOSPHATIDYLINOSITOL N-ACETYLGLUCOSAMINYLTRANSFERASE SUBUNIT Q-RELATED"/>
    <property type="match status" value="1"/>
</dbReference>
<comment type="caution">
    <text evidence="2">The sequence shown here is derived from an EMBL/GenBank/DDBJ whole genome shotgun (WGS) entry which is preliminary data.</text>
</comment>
<dbReference type="GO" id="GO:0016020">
    <property type="term" value="C:membrane"/>
    <property type="evidence" value="ECO:0007669"/>
    <property type="project" value="InterPro"/>
</dbReference>
<keyword evidence="1" id="KW-1133">Transmembrane helix</keyword>
<feature type="transmembrane region" description="Helical" evidence="1">
    <location>
        <begin position="414"/>
        <end position="437"/>
    </location>
</feature>
<dbReference type="EMBL" id="JABELV010000030">
    <property type="protein sequence ID" value="KAG7562532.1"/>
    <property type="molecule type" value="Genomic_DNA"/>
</dbReference>
<evidence type="ECO:0000256" key="1">
    <source>
        <dbReference type="SAM" id="Phobius"/>
    </source>
</evidence>
<keyword evidence="3" id="KW-1185">Reference proteome</keyword>
<keyword evidence="1" id="KW-0812">Transmembrane</keyword>
<dbReference type="Proteomes" id="UP000812966">
    <property type="component" value="Unassembled WGS sequence"/>
</dbReference>
<keyword evidence="1" id="KW-0472">Membrane</keyword>
<dbReference type="GO" id="GO:0005783">
    <property type="term" value="C:endoplasmic reticulum"/>
    <property type="evidence" value="ECO:0007669"/>
    <property type="project" value="TreeGrafter"/>
</dbReference>
<evidence type="ECO:0000313" key="2">
    <source>
        <dbReference type="EMBL" id="KAG7562532.1"/>
    </source>
</evidence>
<dbReference type="Pfam" id="PF05024">
    <property type="entry name" value="Gpi1"/>
    <property type="match status" value="1"/>
</dbReference>
<evidence type="ECO:0000313" key="3">
    <source>
        <dbReference type="Proteomes" id="UP000812966"/>
    </source>
</evidence>
<feature type="transmembrane region" description="Helical" evidence="1">
    <location>
        <begin position="443"/>
        <end position="467"/>
    </location>
</feature>
<organism evidence="2 3">
    <name type="scientific">Filobasidium floriforme</name>
    <dbReference type="NCBI Taxonomy" id="5210"/>
    <lineage>
        <taxon>Eukaryota</taxon>
        <taxon>Fungi</taxon>
        <taxon>Dikarya</taxon>
        <taxon>Basidiomycota</taxon>
        <taxon>Agaricomycotina</taxon>
        <taxon>Tremellomycetes</taxon>
        <taxon>Filobasidiales</taxon>
        <taxon>Filobasidiaceae</taxon>
        <taxon>Filobasidium</taxon>
    </lineage>
</organism>